<feature type="compositionally biased region" description="Basic and acidic residues" evidence="1">
    <location>
        <begin position="39"/>
        <end position="141"/>
    </location>
</feature>
<dbReference type="OrthoDB" id="10296460at2759"/>
<feature type="region of interest" description="Disordered" evidence="1">
    <location>
        <begin position="181"/>
        <end position="244"/>
    </location>
</feature>
<name>A0A9P5JYJ0_9AGAM</name>
<dbReference type="Proteomes" id="UP000759537">
    <property type="component" value="Unassembled WGS sequence"/>
</dbReference>
<accession>A0A9P5JYJ0</accession>
<dbReference type="AlphaFoldDB" id="A0A9P5JYJ0"/>
<dbReference type="EMBL" id="WHVB01000024">
    <property type="protein sequence ID" value="KAF8470923.1"/>
    <property type="molecule type" value="Genomic_DNA"/>
</dbReference>
<reference evidence="2" key="1">
    <citation type="submission" date="2019-10" db="EMBL/GenBank/DDBJ databases">
        <authorList>
            <consortium name="DOE Joint Genome Institute"/>
            <person name="Kuo A."/>
            <person name="Miyauchi S."/>
            <person name="Kiss E."/>
            <person name="Drula E."/>
            <person name="Kohler A."/>
            <person name="Sanchez-Garcia M."/>
            <person name="Andreopoulos B."/>
            <person name="Barry K.W."/>
            <person name="Bonito G."/>
            <person name="Buee M."/>
            <person name="Carver A."/>
            <person name="Chen C."/>
            <person name="Cichocki N."/>
            <person name="Clum A."/>
            <person name="Culley D."/>
            <person name="Crous P.W."/>
            <person name="Fauchery L."/>
            <person name="Girlanda M."/>
            <person name="Hayes R."/>
            <person name="Keri Z."/>
            <person name="LaButti K."/>
            <person name="Lipzen A."/>
            <person name="Lombard V."/>
            <person name="Magnuson J."/>
            <person name="Maillard F."/>
            <person name="Morin E."/>
            <person name="Murat C."/>
            <person name="Nolan M."/>
            <person name="Ohm R."/>
            <person name="Pangilinan J."/>
            <person name="Pereira M."/>
            <person name="Perotto S."/>
            <person name="Peter M."/>
            <person name="Riley R."/>
            <person name="Sitrit Y."/>
            <person name="Stielow B."/>
            <person name="Szollosi G."/>
            <person name="Zifcakova L."/>
            <person name="Stursova M."/>
            <person name="Spatafora J.W."/>
            <person name="Tedersoo L."/>
            <person name="Vaario L.-M."/>
            <person name="Yamada A."/>
            <person name="Yan M."/>
            <person name="Wang P."/>
            <person name="Xu J."/>
            <person name="Bruns T."/>
            <person name="Baldrian P."/>
            <person name="Vilgalys R."/>
            <person name="Henrissat B."/>
            <person name="Grigoriev I.V."/>
            <person name="Hibbett D."/>
            <person name="Nagy L.G."/>
            <person name="Martin F.M."/>
        </authorList>
    </citation>
    <scope>NUCLEOTIDE SEQUENCE</scope>
    <source>
        <strain evidence="2">Prilba</strain>
    </source>
</reference>
<evidence type="ECO:0000313" key="2">
    <source>
        <dbReference type="EMBL" id="KAF8470923.1"/>
    </source>
</evidence>
<reference evidence="2" key="2">
    <citation type="journal article" date="2020" name="Nat. Commun.">
        <title>Large-scale genome sequencing of mycorrhizal fungi provides insights into the early evolution of symbiotic traits.</title>
        <authorList>
            <person name="Miyauchi S."/>
            <person name="Kiss E."/>
            <person name="Kuo A."/>
            <person name="Drula E."/>
            <person name="Kohler A."/>
            <person name="Sanchez-Garcia M."/>
            <person name="Morin E."/>
            <person name="Andreopoulos B."/>
            <person name="Barry K.W."/>
            <person name="Bonito G."/>
            <person name="Buee M."/>
            <person name="Carver A."/>
            <person name="Chen C."/>
            <person name="Cichocki N."/>
            <person name="Clum A."/>
            <person name="Culley D."/>
            <person name="Crous P.W."/>
            <person name="Fauchery L."/>
            <person name="Girlanda M."/>
            <person name="Hayes R.D."/>
            <person name="Keri Z."/>
            <person name="LaButti K."/>
            <person name="Lipzen A."/>
            <person name="Lombard V."/>
            <person name="Magnuson J."/>
            <person name="Maillard F."/>
            <person name="Murat C."/>
            <person name="Nolan M."/>
            <person name="Ohm R.A."/>
            <person name="Pangilinan J."/>
            <person name="Pereira M.F."/>
            <person name="Perotto S."/>
            <person name="Peter M."/>
            <person name="Pfister S."/>
            <person name="Riley R."/>
            <person name="Sitrit Y."/>
            <person name="Stielow J.B."/>
            <person name="Szollosi G."/>
            <person name="Zifcakova L."/>
            <person name="Stursova M."/>
            <person name="Spatafora J.W."/>
            <person name="Tedersoo L."/>
            <person name="Vaario L.M."/>
            <person name="Yamada A."/>
            <person name="Yan M."/>
            <person name="Wang P."/>
            <person name="Xu J."/>
            <person name="Bruns T."/>
            <person name="Baldrian P."/>
            <person name="Vilgalys R."/>
            <person name="Dunand C."/>
            <person name="Henrissat B."/>
            <person name="Grigoriev I.V."/>
            <person name="Hibbett D."/>
            <person name="Nagy L.G."/>
            <person name="Martin F.M."/>
        </authorList>
    </citation>
    <scope>NUCLEOTIDE SEQUENCE</scope>
    <source>
        <strain evidence="2">Prilba</strain>
    </source>
</reference>
<organism evidence="2 3">
    <name type="scientific">Russula ochroleuca</name>
    <dbReference type="NCBI Taxonomy" id="152965"/>
    <lineage>
        <taxon>Eukaryota</taxon>
        <taxon>Fungi</taxon>
        <taxon>Dikarya</taxon>
        <taxon>Basidiomycota</taxon>
        <taxon>Agaricomycotina</taxon>
        <taxon>Agaricomycetes</taxon>
        <taxon>Russulales</taxon>
        <taxon>Russulaceae</taxon>
        <taxon>Russula</taxon>
    </lineage>
</organism>
<gene>
    <name evidence="2" type="ORF">DFH94DRAFT_770116</name>
</gene>
<protein>
    <submittedName>
        <fullName evidence="2">Uncharacterized protein</fullName>
    </submittedName>
</protein>
<sequence>MEGPYPGPEHRYHHGHEYPSDEQEPERFYPPPPHHRRPMHDYDFDSHDEYRQHDEFDRFSRHELPRPYEEYPSHYDYRRQPHDSYPRPHDYPQPHDRYSRPHDDEYERYHHDRYPPQHSGDRLHDDAFDDDVRPNEDDARKQSNKVELPDTQSVDLANVKFPRRGEFALPDGPALDAVRLNSRNEAASPGSRSGVPFPEHDVDAHLTTRDGAHASDAAPMDARSSAPESQGWVSRIKRGNSDGFEFPASQMDIAKVGTLRRDGLALADAGKGAVQDVL</sequence>
<keyword evidence="3" id="KW-1185">Reference proteome</keyword>
<feature type="region of interest" description="Disordered" evidence="1">
    <location>
        <begin position="1"/>
        <end position="157"/>
    </location>
</feature>
<evidence type="ECO:0000256" key="1">
    <source>
        <dbReference type="SAM" id="MobiDB-lite"/>
    </source>
</evidence>
<feature type="compositionally biased region" description="Basic and acidic residues" evidence="1">
    <location>
        <begin position="198"/>
        <end position="213"/>
    </location>
</feature>
<proteinExistence type="predicted"/>
<evidence type="ECO:0000313" key="3">
    <source>
        <dbReference type="Proteomes" id="UP000759537"/>
    </source>
</evidence>
<comment type="caution">
    <text evidence="2">The sequence shown here is derived from an EMBL/GenBank/DDBJ whole genome shotgun (WGS) entry which is preliminary data.</text>
</comment>